<sequence length="142" mass="16330">MSPQNVRVETYQLAEADVDRMFSDVDLLSEPDYQISGDSGEFSYFHSAHYDDDDGVSMMQWDHVAGTQVSSDDGVYFEKSFDWSISEYPRSMHIFSEYAFDFSGDFVYDHPIVRYGVIKFWLTSPSGSMHSLGYHYSTNGYV</sequence>
<reference evidence="1" key="1">
    <citation type="journal article" date="2014" name="Front. Microbiol.">
        <title>High frequency of phylogenetically diverse reductive dehalogenase-homologous genes in deep subseafloor sedimentary metagenomes.</title>
        <authorList>
            <person name="Kawai M."/>
            <person name="Futagami T."/>
            <person name="Toyoda A."/>
            <person name="Takaki Y."/>
            <person name="Nishi S."/>
            <person name="Hori S."/>
            <person name="Arai W."/>
            <person name="Tsubouchi T."/>
            <person name="Morono Y."/>
            <person name="Uchiyama I."/>
            <person name="Ito T."/>
            <person name="Fujiyama A."/>
            <person name="Inagaki F."/>
            <person name="Takami H."/>
        </authorList>
    </citation>
    <scope>NUCLEOTIDE SEQUENCE</scope>
    <source>
        <strain evidence="1">Expedition CK06-06</strain>
    </source>
</reference>
<gene>
    <name evidence="1" type="ORF">S01H4_43386</name>
</gene>
<evidence type="ECO:0000313" key="1">
    <source>
        <dbReference type="EMBL" id="GAG98510.1"/>
    </source>
</evidence>
<accession>X1BU00</accession>
<dbReference type="AlphaFoldDB" id="X1BU00"/>
<protein>
    <submittedName>
        <fullName evidence="1">Uncharacterized protein</fullName>
    </submittedName>
</protein>
<proteinExistence type="predicted"/>
<dbReference type="EMBL" id="BART01023932">
    <property type="protein sequence ID" value="GAG98510.1"/>
    <property type="molecule type" value="Genomic_DNA"/>
</dbReference>
<name>X1BU00_9ZZZZ</name>
<feature type="non-terminal residue" evidence="1">
    <location>
        <position position="142"/>
    </location>
</feature>
<comment type="caution">
    <text evidence="1">The sequence shown here is derived from an EMBL/GenBank/DDBJ whole genome shotgun (WGS) entry which is preliminary data.</text>
</comment>
<organism evidence="1">
    <name type="scientific">marine sediment metagenome</name>
    <dbReference type="NCBI Taxonomy" id="412755"/>
    <lineage>
        <taxon>unclassified sequences</taxon>
        <taxon>metagenomes</taxon>
        <taxon>ecological metagenomes</taxon>
    </lineage>
</organism>